<keyword evidence="2" id="KW-1185">Reference proteome</keyword>
<accession>A0A1I2D4U1</accession>
<name>A0A1I2D4U1_9FIRM</name>
<dbReference type="EMBL" id="FONL01000017">
    <property type="protein sequence ID" value="SFE75536.1"/>
    <property type="molecule type" value="Genomic_DNA"/>
</dbReference>
<dbReference type="STRING" id="1123323.SAMN05216245_1175"/>
<protein>
    <submittedName>
        <fullName evidence="1">Uncharacterized protein</fullName>
    </submittedName>
</protein>
<evidence type="ECO:0000313" key="2">
    <source>
        <dbReference type="Proteomes" id="UP000198896"/>
    </source>
</evidence>
<reference evidence="1 2" key="1">
    <citation type="submission" date="2016-10" db="EMBL/GenBank/DDBJ databases">
        <authorList>
            <person name="de Groot N.N."/>
        </authorList>
    </citation>
    <scope>NUCLEOTIDE SEQUENCE [LARGE SCALE GENOMIC DNA]</scope>
    <source>
        <strain evidence="1 2">DSM 9236</strain>
    </source>
</reference>
<dbReference type="OrthoDB" id="3192583at2"/>
<evidence type="ECO:0000313" key="1">
    <source>
        <dbReference type="EMBL" id="SFE75536.1"/>
    </source>
</evidence>
<organism evidence="1 2">
    <name type="scientific">Succiniclasticum ruminis DSM 9236</name>
    <dbReference type="NCBI Taxonomy" id="1123323"/>
    <lineage>
        <taxon>Bacteria</taxon>
        <taxon>Bacillati</taxon>
        <taxon>Bacillota</taxon>
        <taxon>Negativicutes</taxon>
        <taxon>Acidaminococcales</taxon>
        <taxon>Acidaminococcaceae</taxon>
        <taxon>Succiniclasticum</taxon>
    </lineage>
</organism>
<sequence length="195" mass="22848">MKKIVNEKLYNTETAHRVGTYRFDFDDGVQHICTTLYRDRDGEYFLYNRSAGVPVTNVAEEFGGQIIRESIIPMTPDAAKKWTERYLNEDEYINEFGKPQGYYKRNNLPQFSEIEMNFITLVVLMAKSFPYFSVDDIPGLVKDAFRNRSNGFAQYIDVERTIKKVCKMNHWQLVEFFKRINTFVDSLSAKENSQA</sequence>
<dbReference type="RefSeq" id="WP_093914048.1">
    <property type="nucleotide sequence ID" value="NZ_FONL01000017.1"/>
</dbReference>
<dbReference type="AlphaFoldDB" id="A0A1I2D4U1"/>
<proteinExistence type="predicted"/>
<dbReference type="Proteomes" id="UP000198896">
    <property type="component" value="Unassembled WGS sequence"/>
</dbReference>
<gene>
    <name evidence="1" type="ORF">SAMN05216245_1175</name>
</gene>